<dbReference type="GO" id="GO:0045820">
    <property type="term" value="P:negative regulation of glycolytic process"/>
    <property type="evidence" value="ECO:0007669"/>
    <property type="project" value="TreeGrafter"/>
</dbReference>
<reference evidence="4" key="1">
    <citation type="submission" date="2024-06" db="EMBL/GenBank/DDBJ databases">
        <authorList>
            <person name="Fan A."/>
            <person name="Zhang F.Y."/>
            <person name="Zhang L."/>
        </authorList>
    </citation>
    <scope>NUCLEOTIDE SEQUENCE</scope>
    <source>
        <strain evidence="4">Y61</strain>
    </source>
</reference>
<evidence type="ECO:0000256" key="3">
    <source>
        <dbReference type="PIRSR" id="PIRSR613078-2"/>
    </source>
</evidence>
<evidence type="ECO:0000313" key="4">
    <source>
        <dbReference type="EMBL" id="XCJ15805.1"/>
    </source>
</evidence>
<dbReference type="GO" id="GO:0005829">
    <property type="term" value="C:cytosol"/>
    <property type="evidence" value="ECO:0007669"/>
    <property type="project" value="TreeGrafter"/>
</dbReference>
<dbReference type="PIRSF" id="PIRSF000709">
    <property type="entry name" value="6PFK_2-Ptase"/>
    <property type="match status" value="1"/>
</dbReference>
<dbReference type="EMBL" id="CP159510">
    <property type="protein sequence ID" value="XCJ15805.1"/>
    <property type="molecule type" value="Genomic_DNA"/>
</dbReference>
<dbReference type="GO" id="GO:0043456">
    <property type="term" value="P:regulation of pentose-phosphate shunt"/>
    <property type="evidence" value="ECO:0007669"/>
    <property type="project" value="TreeGrafter"/>
</dbReference>
<name>A0AAU8IC41_9BACL</name>
<keyword evidence="1" id="KW-0378">Hydrolase</keyword>
<sequence length="216" mass="23823">MKSIYLVRHGRTLFNLLNKVQGISDTPLTAEGLKKAAELGERFKNNGISFDAAYTSDLSRTRKTSQILLSHSANPELPLFETPCLREVSFGMFEGDPNDFTWRGAKEASGIPGLNGDSPDELRIQGLAGIKKADKTGLAESYEDVKKRIEHILDVFASSEGSTLLAVSHGMYINCVVYTLMEKGTHLPPVPNTSVTKLIFDHGTFRVDYVGREDPF</sequence>
<protein>
    <submittedName>
        <fullName evidence="4">Histidine phosphatase family protein</fullName>
    </submittedName>
</protein>
<dbReference type="AlphaFoldDB" id="A0AAU8IC41"/>
<dbReference type="InterPro" id="IPR029033">
    <property type="entry name" value="His_PPase_superfam"/>
</dbReference>
<evidence type="ECO:0000256" key="1">
    <source>
        <dbReference type="ARBA" id="ARBA00022801"/>
    </source>
</evidence>
<dbReference type="GO" id="GO:0004331">
    <property type="term" value="F:fructose-2,6-bisphosphate 2-phosphatase activity"/>
    <property type="evidence" value="ECO:0007669"/>
    <property type="project" value="TreeGrafter"/>
</dbReference>
<feature type="binding site" evidence="3">
    <location>
        <begin position="8"/>
        <end position="15"/>
    </location>
    <ligand>
        <name>substrate</name>
    </ligand>
</feature>
<dbReference type="PANTHER" id="PTHR46517">
    <property type="entry name" value="FRUCTOSE-2,6-BISPHOSPHATASE TIGAR"/>
    <property type="match status" value="1"/>
</dbReference>
<dbReference type="CDD" id="cd07067">
    <property type="entry name" value="HP_PGM_like"/>
    <property type="match status" value="1"/>
</dbReference>
<dbReference type="RefSeq" id="WP_353947564.1">
    <property type="nucleotide sequence ID" value="NZ_CP159510.1"/>
</dbReference>
<dbReference type="SMART" id="SM00855">
    <property type="entry name" value="PGAM"/>
    <property type="match status" value="1"/>
</dbReference>
<dbReference type="PANTHER" id="PTHR46517:SF1">
    <property type="entry name" value="FRUCTOSE-2,6-BISPHOSPHATASE TIGAR"/>
    <property type="match status" value="1"/>
</dbReference>
<proteinExistence type="predicted"/>
<feature type="binding site" evidence="3">
    <location>
        <position position="60"/>
    </location>
    <ligand>
        <name>substrate</name>
    </ligand>
</feature>
<feature type="active site" description="Proton donor/acceptor" evidence="2">
    <location>
        <position position="87"/>
    </location>
</feature>
<evidence type="ECO:0000256" key="2">
    <source>
        <dbReference type="PIRSR" id="PIRSR613078-1"/>
    </source>
</evidence>
<feature type="active site" description="Tele-phosphohistidine intermediate" evidence="2">
    <location>
        <position position="9"/>
    </location>
</feature>
<dbReference type="InterPro" id="IPR013078">
    <property type="entry name" value="His_Pase_superF_clade-1"/>
</dbReference>
<dbReference type="SUPFAM" id="SSF53254">
    <property type="entry name" value="Phosphoglycerate mutase-like"/>
    <property type="match status" value="1"/>
</dbReference>
<dbReference type="Pfam" id="PF00300">
    <property type="entry name" value="His_Phos_1"/>
    <property type="match status" value="1"/>
</dbReference>
<gene>
    <name evidence="4" type="ORF">ABNN70_08695</name>
</gene>
<dbReference type="Gene3D" id="3.40.50.1240">
    <property type="entry name" value="Phosphoglycerate mutase-like"/>
    <property type="match status" value="1"/>
</dbReference>
<accession>A0AAU8IC41</accession>
<organism evidence="4">
    <name type="scientific">Sporolactobacillus sp. Y61</name>
    <dbReference type="NCBI Taxonomy" id="3160863"/>
    <lineage>
        <taxon>Bacteria</taxon>
        <taxon>Bacillati</taxon>
        <taxon>Bacillota</taxon>
        <taxon>Bacilli</taxon>
        <taxon>Bacillales</taxon>
        <taxon>Sporolactobacillaceae</taxon>
        <taxon>Sporolactobacillus</taxon>
    </lineage>
</organism>
<dbReference type="InterPro" id="IPR051695">
    <property type="entry name" value="Phosphoglycerate_Mutase"/>
</dbReference>